<evidence type="ECO:0000313" key="2">
    <source>
        <dbReference type="EMBL" id="ARJ69924.1"/>
    </source>
</evidence>
<dbReference type="EMBL" id="CP020612">
    <property type="protein sequence ID" value="ARJ69924.1"/>
    <property type="molecule type" value="Genomic_DNA"/>
</dbReference>
<dbReference type="AlphaFoldDB" id="A0A1W6CYJ4"/>
<dbReference type="STRING" id="1945662.B0A89_10080"/>
<proteinExistence type="predicted"/>
<sequence>MPAMIVIAAAIIGAIIGDRRACAARGDRKDRLQFAAIHALIFGLLGLFASILIDRWLRG</sequence>
<name>A0A1W6CYJ4_9RHOB</name>
<dbReference type="Proteomes" id="UP000193017">
    <property type="component" value="Chromosome"/>
</dbReference>
<organism evidence="2 3">
    <name type="scientific">Paracoccus contaminans</name>
    <dbReference type="NCBI Taxonomy" id="1945662"/>
    <lineage>
        <taxon>Bacteria</taxon>
        <taxon>Pseudomonadati</taxon>
        <taxon>Pseudomonadota</taxon>
        <taxon>Alphaproteobacteria</taxon>
        <taxon>Rhodobacterales</taxon>
        <taxon>Paracoccaceae</taxon>
        <taxon>Paracoccus</taxon>
    </lineage>
</organism>
<keyword evidence="1" id="KW-1133">Transmembrane helix</keyword>
<evidence type="ECO:0000256" key="1">
    <source>
        <dbReference type="SAM" id="Phobius"/>
    </source>
</evidence>
<dbReference type="KEGG" id="pcon:B0A89_10080"/>
<accession>A0A1W6CYJ4</accession>
<protein>
    <submittedName>
        <fullName evidence="2">Uncharacterized protein</fullName>
    </submittedName>
</protein>
<evidence type="ECO:0000313" key="3">
    <source>
        <dbReference type="Proteomes" id="UP000193017"/>
    </source>
</evidence>
<feature type="transmembrane region" description="Helical" evidence="1">
    <location>
        <begin position="33"/>
        <end position="53"/>
    </location>
</feature>
<keyword evidence="1" id="KW-0812">Transmembrane</keyword>
<reference evidence="2 3" key="1">
    <citation type="submission" date="2017-03" db="EMBL/GenBank/DDBJ databases">
        <title>Genome sequence of Paracoccus contaminans isolated from a water microcosm.</title>
        <authorList>
            <person name="Aurass P."/>
            <person name="Karste S."/>
            <person name="Trost E."/>
            <person name="Glaeser S.P."/>
            <person name="Kaempfer P."/>
            <person name="Flieger A."/>
        </authorList>
    </citation>
    <scope>NUCLEOTIDE SEQUENCE [LARGE SCALE GENOMIC DNA]</scope>
    <source>
        <strain evidence="3">RKI 16-01929T\LMG 29738T\CCM 8701T\CIP 111112T</strain>
    </source>
</reference>
<keyword evidence="3" id="KW-1185">Reference proteome</keyword>
<keyword evidence="1" id="KW-0472">Membrane</keyword>
<gene>
    <name evidence="2" type="ORF">B0A89_10080</name>
</gene>